<feature type="domain" description="CGGC" evidence="1">
    <location>
        <begin position="2"/>
        <end position="96"/>
    </location>
</feature>
<evidence type="ECO:0000313" key="2">
    <source>
        <dbReference type="EMBL" id="AET69206.1"/>
    </source>
</evidence>
<accession>G7W6S4</accession>
<dbReference type="SMART" id="SM01078">
    <property type="entry name" value="CGGC"/>
    <property type="match status" value="1"/>
</dbReference>
<reference evidence="3" key="1">
    <citation type="submission" date="2011-11" db="EMBL/GenBank/DDBJ databases">
        <title>Complete sequence of Desulfosporosinus orientis DSM 765.</title>
        <authorList>
            <person name="Lucas S."/>
            <person name="Han J."/>
            <person name="Lapidus A."/>
            <person name="Cheng J.-F."/>
            <person name="Goodwin L."/>
            <person name="Pitluck S."/>
            <person name="Peters L."/>
            <person name="Ovchinnikova G."/>
            <person name="Teshima H."/>
            <person name="Detter J.C."/>
            <person name="Han C."/>
            <person name="Tapia R."/>
            <person name="Land M."/>
            <person name="Hauser L."/>
            <person name="Kyrpides N."/>
            <person name="Ivanova N."/>
            <person name="Pagani I."/>
            <person name="Pester M."/>
            <person name="Spring S."/>
            <person name="Ollivier B."/>
            <person name="Rattei T."/>
            <person name="Klenk H.-P."/>
            <person name="Wagner M."/>
            <person name="Loy A."/>
            <person name="Woyke T."/>
        </authorList>
    </citation>
    <scope>NUCLEOTIDE SEQUENCE [LARGE SCALE GENOMIC DNA]</scope>
    <source>
        <strain evidence="3">ATCC 19365 / DSM 765 / NCIMB 8382 / VKM B-1628</strain>
    </source>
</reference>
<proteinExistence type="predicted"/>
<dbReference type="OrthoDB" id="1682132at2"/>
<gene>
    <name evidence="2" type="ordered locus">Desor_3742</name>
</gene>
<name>G7W6S4_DESOD</name>
<dbReference type="EMBL" id="CP003108">
    <property type="protein sequence ID" value="AET69206.1"/>
    <property type="molecule type" value="Genomic_DNA"/>
</dbReference>
<dbReference type="Proteomes" id="UP000006346">
    <property type="component" value="Chromosome"/>
</dbReference>
<dbReference type="STRING" id="768706.Desor_3742"/>
<keyword evidence="3" id="KW-1185">Reference proteome</keyword>
<dbReference type="Pfam" id="PF08821">
    <property type="entry name" value="CGGC"/>
    <property type="match status" value="1"/>
</dbReference>
<protein>
    <submittedName>
        <fullName evidence="2">CGGC domain-containing protein</fullName>
    </submittedName>
</protein>
<organism evidence="2 3">
    <name type="scientific">Desulfosporosinus orientis (strain ATCC 19365 / DSM 765 / NCIMB 8382 / VKM B-1628 / Singapore I)</name>
    <name type="common">Desulfotomaculum orientis</name>
    <dbReference type="NCBI Taxonomy" id="768706"/>
    <lineage>
        <taxon>Bacteria</taxon>
        <taxon>Bacillati</taxon>
        <taxon>Bacillota</taxon>
        <taxon>Clostridia</taxon>
        <taxon>Eubacteriales</taxon>
        <taxon>Desulfitobacteriaceae</taxon>
        <taxon>Desulfosporosinus</taxon>
    </lineage>
</organism>
<dbReference type="PATRIC" id="fig|768706.3.peg.3775"/>
<dbReference type="eggNOG" id="COG5561">
    <property type="taxonomic scope" value="Bacteria"/>
</dbReference>
<dbReference type="KEGG" id="dor:Desor_3742"/>
<dbReference type="InterPro" id="IPR014925">
    <property type="entry name" value="CGGC_dom"/>
</dbReference>
<evidence type="ECO:0000313" key="3">
    <source>
        <dbReference type="Proteomes" id="UP000006346"/>
    </source>
</evidence>
<dbReference type="AlphaFoldDB" id="G7W6S4"/>
<dbReference type="RefSeq" id="WP_014186014.1">
    <property type="nucleotide sequence ID" value="NC_016584.1"/>
</dbReference>
<reference evidence="2 3" key="2">
    <citation type="journal article" date="2012" name="J. Bacteriol.">
        <title>Complete genome sequences of Desulfosporosinus orientis DSM765T, Desulfosporosinus youngiae DSM17734T, Desulfosporosinus meridiei DSM13257T, and Desulfosporosinus acidiphilus DSM22704T.</title>
        <authorList>
            <person name="Pester M."/>
            <person name="Brambilla E."/>
            <person name="Alazard D."/>
            <person name="Rattei T."/>
            <person name="Weinmaier T."/>
            <person name="Han J."/>
            <person name="Lucas S."/>
            <person name="Lapidus A."/>
            <person name="Cheng J.F."/>
            <person name="Goodwin L."/>
            <person name="Pitluck S."/>
            <person name="Peters L."/>
            <person name="Ovchinnikova G."/>
            <person name="Teshima H."/>
            <person name="Detter J.C."/>
            <person name="Han C.S."/>
            <person name="Tapia R."/>
            <person name="Land M.L."/>
            <person name="Hauser L."/>
            <person name="Kyrpides N.C."/>
            <person name="Ivanova N.N."/>
            <person name="Pagani I."/>
            <person name="Huntmann M."/>
            <person name="Wei C.L."/>
            <person name="Davenport K.W."/>
            <person name="Daligault H."/>
            <person name="Chain P.S."/>
            <person name="Chen A."/>
            <person name="Mavromatis K."/>
            <person name="Markowitz V."/>
            <person name="Szeto E."/>
            <person name="Mikhailova N."/>
            <person name="Pati A."/>
            <person name="Wagner M."/>
            <person name="Woyke T."/>
            <person name="Ollivier B."/>
            <person name="Klenk H.P."/>
            <person name="Spring S."/>
            <person name="Loy A."/>
        </authorList>
    </citation>
    <scope>NUCLEOTIDE SEQUENCE [LARGE SCALE GENOMIC DNA]</scope>
    <source>
        <strain evidence="3">ATCC 19365 / DSM 765 / NCIMB 8382 / VKM B-1628</strain>
    </source>
</reference>
<evidence type="ECO:0000259" key="1">
    <source>
        <dbReference type="SMART" id="SM01078"/>
    </source>
</evidence>
<dbReference type="HOGENOM" id="CLU_147304_2_0_9"/>
<sequence length="105" mass="11826">MKIGILVREETMQICTGKGCLNAFLQRKDSFARYDEELELLAFTHTGGDLNRKIKNMIQSGIEGVHLSSCLRARSPDYASLLERLSEHFTVVGYTHGPEVRIGQK</sequence>